<reference evidence="2" key="1">
    <citation type="submission" date="2009-10" db="EMBL/GenBank/DDBJ databases">
        <title>Diversity of trophic interactions inside an arsenic-rich microbial ecosystem.</title>
        <authorList>
            <person name="Bertin P.N."/>
            <person name="Heinrich-Salmeron A."/>
            <person name="Pelletier E."/>
            <person name="Goulhen-Chollet F."/>
            <person name="Arsene-Ploetze F."/>
            <person name="Gallien S."/>
            <person name="Calteau A."/>
            <person name="Vallenet D."/>
            <person name="Casiot C."/>
            <person name="Chane-Woon-Ming B."/>
            <person name="Giloteaux L."/>
            <person name="Barakat M."/>
            <person name="Bonnefoy V."/>
            <person name="Bruneel O."/>
            <person name="Chandler M."/>
            <person name="Cleiss J."/>
            <person name="Duran R."/>
            <person name="Elbaz-Poulichet F."/>
            <person name="Fonknechten N."/>
            <person name="Lauga B."/>
            <person name="Mornico D."/>
            <person name="Ortet P."/>
            <person name="Schaeffer C."/>
            <person name="Siguier P."/>
            <person name="Alexander Thil Smith A."/>
            <person name="Van Dorsselaer A."/>
            <person name="Weissenbach J."/>
            <person name="Medigue C."/>
            <person name="Le Paslier D."/>
        </authorList>
    </citation>
    <scope>NUCLEOTIDE SEQUENCE</scope>
</reference>
<gene>
    <name evidence="2" type="ORF">CARN7_2908</name>
</gene>
<organism evidence="2">
    <name type="scientific">mine drainage metagenome</name>
    <dbReference type="NCBI Taxonomy" id="410659"/>
    <lineage>
        <taxon>unclassified sequences</taxon>
        <taxon>metagenomes</taxon>
        <taxon>ecological metagenomes</taxon>
    </lineage>
</organism>
<comment type="caution">
    <text evidence="2">The sequence shown here is derived from an EMBL/GenBank/DDBJ whole genome shotgun (WGS) entry which is preliminary data.</text>
</comment>
<dbReference type="Pfam" id="PF02627">
    <property type="entry name" value="CMD"/>
    <property type="match status" value="1"/>
</dbReference>
<keyword evidence="2" id="KW-0456">Lyase</keyword>
<protein>
    <submittedName>
        <fullName evidence="2">Putative carboxymuconolactone decarboxylase</fullName>
        <ecNumber evidence="2">4.1.1.44</ecNumber>
    </submittedName>
</protein>
<dbReference type="EC" id="4.1.1.44" evidence="2"/>
<dbReference type="InterPro" id="IPR003779">
    <property type="entry name" value="CMD-like"/>
</dbReference>
<accession>E6QPS1</accession>
<dbReference type="PANTHER" id="PTHR33570">
    <property type="entry name" value="4-CARBOXYMUCONOLACTONE DECARBOXYLASE FAMILY PROTEIN"/>
    <property type="match status" value="1"/>
</dbReference>
<dbReference type="AlphaFoldDB" id="E6QPS1"/>
<evidence type="ECO:0000313" key="2">
    <source>
        <dbReference type="EMBL" id="CBI09242.1"/>
    </source>
</evidence>
<dbReference type="EMBL" id="CABR01000016">
    <property type="protein sequence ID" value="CBI09242.1"/>
    <property type="molecule type" value="Genomic_DNA"/>
</dbReference>
<dbReference type="GO" id="GO:0051920">
    <property type="term" value="F:peroxiredoxin activity"/>
    <property type="evidence" value="ECO:0007669"/>
    <property type="project" value="InterPro"/>
</dbReference>
<name>E6QPS1_9ZZZZ</name>
<proteinExistence type="predicted"/>
<feature type="domain" description="Carboxymuconolactone decarboxylase-like" evidence="1">
    <location>
        <begin position="34"/>
        <end position="118"/>
    </location>
</feature>
<sequence length="127" mass="13870">MNQERYKRGYDQLTKVNGEGAERMVAGMGELESDFATYLVEFAYGDIYGRPGLDLKSRQIAAVASLTTLGCAGPQLKIHVQGALNVGCTRTEIIEVIMQTAIYAGFPAATNGLRAAREVFKEHDQPK</sequence>
<dbReference type="PANTHER" id="PTHR33570:SF10">
    <property type="entry name" value="GAMMA-CARBOXYMUCONOLACTONE DECARBOXYLASE"/>
    <property type="match status" value="1"/>
</dbReference>
<dbReference type="Gene3D" id="1.20.1290.10">
    <property type="entry name" value="AhpD-like"/>
    <property type="match status" value="1"/>
</dbReference>
<dbReference type="InterPro" id="IPR029032">
    <property type="entry name" value="AhpD-like"/>
</dbReference>
<dbReference type="InterPro" id="IPR052512">
    <property type="entry name" value="4CMD/NDH-1_regulator"/>
</dbReference>
<evidence type="ECO:0000259" key="1">
    <source>
        <dbReference type="Pfam" id="PF02627"/>
    </source>
</evidence>
<dbReference type="SUPFAM" id="SSF69118">
    <property type="entry name" value="AhpD-like"/>
    <property type="match status" value="1"/>
</dbReference>
<dbReference type="GO" id="GO:0047575">
    <property type="term" value="F:4-carboxymuconolactone decarboxylase activity"/>
    <property type="evidence" value="ECO:0007669"/>
    <property type="project" value="UniProtKB-EC"/>
</dbReference>